<dbReference type="PROSITE" id="PS50943">
    <property type="entry name" value="HTH_CROC1"/>
    <property type="match status" value="1"/>
</dbReference>
<evidence type="ECO:0000313" key="2">
    <source>
        <dbReference type="EMBL" id="EAT17040.1"/>
    </source>
</evidence>
<protein>
    <submittedName>
        <fullName evidence="2">Transcriptional regulator, XRE family</fullName>
    </submittedName>
</protein>
<comment type="caution">
    <text evidence="2">The sequence shown here is derived from an EMBL/GenBank/DDBJ whole genome shotgun (WGS) entry which is preliminary data.</text>
</comment>
<accession>Q1K3D4</accession>
<dbReference type="AlphaFoldDB" id="Q1K3D4"/>
<evidence type="ECO:0000259" key="1">
    <source>
        <dbReference type="PROSITE" id="PS50943"/>
    </source>
</evidence>
<dbReference type="InterPro" id="IPR010982">
    <property type="entry name" value="Lambda_DNA-bd_dom_sf"/>
</dbReference>
<reference evidence="2" key="2">
    <citation type="submission" date="2006-05" db="EMBL/GenBank/DDBJ databases">
        <title>Sequencing of the draft genome and assembly of Desulfuromonas acetoxidans DSM 684.</title>
        <authorList>
            <consortium name="US DOE Joint Genome Institute (JGI-PGF)"/>
            <person name="Copeland A."/>
            <person name="Lucas S."/>
            <person name="Lapidus A."/>
            <person name="Barry K."/>
            <person name="Detter J.C."/>
            <person name="Glavina del Rio T."/>
            <person name="Hammon N."/>
            <person name="Israni S."/>
            <person name="Dalin E."/>
            <person name="Tice H."/>
            <person name="Bruce D."/>
            <person name="Pitluck S."/>
            <person name="Richardson P."/>
        </authorList>
    </citation>
    <scope>NUCLEOTIDE SEQUENCE [LARGE SCALE GENOMIC DNA]</scope>
    <source>
        <strain evidence="2">DSM 684</strain>
    </source>
</reference>
<dbReference type="InterPro" id="IPR001387">
    <property type="entry name" value="Cro/C1-type_HTH"/>
</dbReference>
<gene>
    <name evidence="2" type="ORF">Dace_2906</name>
</gene>
<organism evidence="2 3">
    <name type="scientific">Desulfuromonas acetoxidans (strain DSM 684 / 11070)</name>
    <dbReference type="NCBI Taxonomy" id="281689"/>
    <lineage>
        <taxon>Bacteria</taxon>
        <taxon>Pseudomonadati</taxon>
        <taxon>Thermodesulfobacteriota</taxon>
        <taxon>Desulfuromonadia</taxon>
        <taxon>Desulfuromonadales</taxon>
        <taxon>Desulfuromonadaceae</taxon>
        <taxon>Desulfuromonas</taxon>
    </lineage>
</organism>
<dbReference type="SMART" id="SM00530">
    <property type="entry name" value="HTH_XRE"/>
    <property type="match status" value="1"/>
</dbReference>
<evidence type="ECO:0000313" key="3">
    <source>
        <dbReference type="Proteomes" id="UP000005695"/>
    </source>
</evidence>
<dbReference type="SUPFAM" id="SSF47413">
    <property type="entry name" value="lambda repressor-like DNA-binding domains"/>
    <property type="match status" value="1"/>
</dbReference>
<dbReference type="RefSeq" id="WP_005997933.1">
    <property type="nucleotide sequence ID" value="NZ_AAEW02000002.1"/>
</dbReference>
<reference evidence="2" key="1">
    <citation type="submission" date="2006-05" db="EMBL/GenBank/DDBJ databases">
        <title>Annotation of the draft genome assembly of Desulfuromonas acetoxidans DSM 684.</title>
        <authorList>
            <consortium name="US DOE Joint Genome Institute (JGI-ORNL)"/>
            <person name="Larimer F."/>
            <person name="Land M."/>
            <person name="Hauser L."/>
        </authorList>
    </citation>
    <scope>NUCLEOTIDE SEQUENCE [LARGE SCALE GENOMIC DNA]</scope>
    <source>
        <strain evidence="2">DSM 684</strain>
    </source>
</reference>
<sequence>MRTKTTSPQSLGLILRAARKRKGLSQTKAGKSVGIDQPTLSKIERGESNARLDTLFRLLAALDMELIIKPRETSSATEGDRW</sequence>
<dbReference type="OrthoDB" id="9154356at2"/>
<name>Q1K3D4_DESA6</name>
<dbReference type="Pfam" id="PF01381">
    <property type="entry name" value="HTH_3"/>
    <property type="match status" value="1"/>
</dbReference>
<dbReference type="EMBL" id="AAEW02000002">
    <property type="protein sequence ID" value="EAT17040.1"/>
    <property type="molecule type" value="Genomic_DNA"/>
</dbReference>
<dbReference type="Proteomes" id="UP000005695">
    <property type="component" value="Unassembled WGS sequence"/>
</dbReference>
<dbReference type="CDD" id="cd00093">
    <property type="entry name" value="HTH_XRE"/>
    <property type="match status" value="1"/>
</dbReference>
<keyword evidence="3" id="KW-1185">Reference proteome</keyword>
<dbReference type="GO" id="GO:0003677">
    <property type="term" value="F:DNA binding"/>
    <property type="evidence" value="ECO:0007669"/>
    <property type="project" value="InterPro"/>
</dbReference>
<feature type="domain" description="HTH cro/C1-type" evidence="1">
    <location>
        <begin position="15"/>
        <end position="69"/>
    </location>
</feature>
<proteinExistence type="predicted"/>
<dbReference type="Gene3D" id="1.10.260.40">
    <property type="entry name" value="lambda repressor-like DNA-binding domains"/>
    <property type="match status" value="1"/>
</dbReference>